<comment type="caution">
    <text evidence="10">The sequence shown here is derived from an EMBL/GenBank/DDBJ whole genome shotgun (WGS) entry which is preliminary data.</text>
</comment>
<dbReference type="PANTHER" id="PTHR30487:SF0">
    <property type="entry name" value="PREPILIN LEADER PEPTIDASE_N-METHYLTRANSFERASE-RELATED"/>
    <property type="match status" value="1"/>
</dbReference>
<keyword evidence="4 7" id="KW-0812">Transmembrane</keyword>
<keyword evidence="6 7" id="KW-0472">Membrane</keyword>
<feature type="domain" description="Prepilin type IV endopeptidase peptidase" evidence="8">
    <location>
        <begin position="107"/>
        <end position="209"/>
    </location>
</feature>
<keyword evidence="10" id="KW-0489">Methyltransferase</keyword>
<proteinExistence type="inferred from homology"/>
<comment type="similarity">
    <text evidence="2">Belongs to the peptidase A24 family.</text>
</comment>
<evidence type="ECO:0000256" key="4">
    <source>
        <dbReference type="ARBA" id="ARBA00022692"/>
    </source>
</evidence>
<dbReference type="GO" id="GO:0032259">
    <property type="term" value="P:methylation"/>
    <property type="evidence" value="ECO:0007669"/>
    <property type="project" value="UniProtKB-KW"/>
</dbReference>
<dbReference type="GO" id="GO:0008168">
    <property type="term" value="F:methyltransferase activity"/>
    <property type="evidence" value="ECO:0007669"/>
    <property type="project" value="UniProtKB-KW"/>
</dbReference>
<feature type="transmembrane region" description="Helical" evidence="7">
    <location>
        <begin position="76"/>
        <end position="98"/>
    </location>
</feature>
<keyword evidence="10" id="KW-0808">Transferase</keyword>
<dbReference type="GO" id="GO:0004190">
    <property type="term" value="F:aspartic-type endopeptidase activity"/>
    <property type="evidence" value="ECO:0007669"/>
    <property type="project" value="InterPro"/>
</dbReference>
<dbReference type="AlphaFoldDB" id="A0A316D3Z1"/>
<evidence type="ECO:0000256" key="1">
    <source>
        <dbReference type="ARBA" id="ARBA00004651"/>
    </source>
</evidence>
<dbReference type="GO" id="GO:0006465">
    <property type="term" value="P:signal peptide processing"/>
    <property type="evidence" value="ECO:0007669"/>
    <property type="project" value="TreeGrafter"/>
</dbReference>
<name>A0A316D3Z1_9BACL</name>
<dbReference type="RefSeq" id="WP_109690869.1">
    <property type="nucleotide sequence ID" value="NZ_QGGL01000020.1"/>
</dbReference>
<gene>
    <name evidence="10" type="ORF">C7459_12014</name>
</gene>
<feature type="transmembrane region" description="Helical" evidence="7">
    <location>
        <begin position="181"/>
        <end position="205"/>
    </location>
</feature>
<dbReference type="EMBL" id="QGGL01000020">
    <property type="protein sequence ID" value="PWK06251.1"/>
    <property type="molecule type" value="Genomic_DNA"/>
</dbReference>
<evidence type="ECO:0000256" key="7">
    <source>
        <dbReference type="SAM" id="Phobius"/>
    </source>
</evidence>
<dbReference type="Pfam" id="PF01478">
    <property type="entry name" value="Peptidase_A24"/>
    <property type="match status" value="1"/>
</dbReference>
<reference evidence="10 11" key="1">
    <citation type="submission" date="2018-05" db="EMBL/GenBank/DDBJ databases">
        <title>Genomic Encyclopedia of Type Strains, Phase IV (KMG-IV): sequencing the most valuable type-strain genomes for metagenomic binning, comparative biology and taxonomic classification.</title>
        <authorList>
            <person name="Goeker M."/>
        </authorList>
    </citation>
    <scope>NUCLEOTIDE SEQUENCE [LARGE SCALE GENOMIC DNA]</scope>
    <source>
        <strain evidence="10 11">DSM 18773</strain>
    </source>
</reference>
<evidence type="ECO:0000256" key="3">
    <source>
        <dbReference type="ARBA" id="ARBA00022475"/>
    </source>
</evidence>
<dbReference type="GO" id="GO:0005886">
    <property type="term" value="C:plasma membrane"/>
    <property type="evidence" value="ECO:0007669"/>
    <property type="project" value="UniProtKB-SubCell"/>
</dbReference>
<evidence type="ECO:0000313" key="10">
    <source>
        <dbReference type="EMBL" id="PWK06251.1"/>
    </source>
</evidence>
<protein>
    <submittedName>
        <fullName evidence="10">Leader peptidase (Prepilin peptidase)/N-methyltransferase</fullName>
    </submittedName>
</protein>
<evidence type="ECO:0000256" key="6">
    <source>
        <dbReference type="ARBA" id="ARBA00023136"/>
    </source>
</evidence>
<evidence type="ECO:0000259" key="8">
    <source>
        <dbReference type="Pfam" id="PF01478"/>
    </source>
</evidence>
<organism evidence="10 11">
    <name type="scientific">Tumebacillus permanentifrigoris</name>
    <dbReference type="NCBI Taxonomy" id="378543"/>
    <lineage>
        <taxon>Bacteria</taxon>
        <taxon>Bacillati</taxon>
        <taxon>Bacillota</taxon>
        <taxon>Bacilli</taxon>
        <taxon>Bacillales</taxon>
        <taxon>Alicyclobacillaceae</taxon>
        <taxon>Tumebacillus</taxon>
    </lineage>
</organism>
<dbReference type="Gene3D" id="1.20.120.1220">
    <property type="match status" value="1"/>
</dbReference>
<evidence type="ECO:0000256" key="2">
    <source>
        <dbReference type="ARBA" id="ARBA00005801"/>
    </source>
</evidence>
<evidence type="ECO:0000259" key="9">
    <source>
        <dbReference type="Pfam" id="PF06750"/>
    </source>
</evidence>
<dbReference type="InterPro" id="IPR010627">
    <property type="entry name" value="Prepilin_pept_A24_N"/>
</dbReference>
<dbReference type="PANTHER" id="PTHR30487">
    <property type="entry name" value="TYPE 4 PREPILIN-LIKE PROTEINS LEADER PEPTIDE-PROCESSING ENZYME"/>
    <property type="match status" value="1"/>
</dbReference>
<dbReference type="InterPro" id="IPR050882">
    <property type="entry name" value="Prepilin_peptidase/N-MTase"/>
</dbReference>
<feature type="transmembrane region" description="Helical" evidence="7">
    <location>
        <begin position="225"/>
        <end position="247"/>
    </location>
</feature>
<accession>A0A316D3Z1</accession>
<feature type="transmembrane region" description="Helical" evidence="7">
    <location>
        <begin position="150"/>
        <end position="169"/>
    </location>
</feature>
<dbReference type="OrthoDB" id="9789291at2"/>
<dbReference type="InterPro" id="IPR000045">
    <property type="entry name" value="Prepilin_IV_endopep_pep"/>
</dbReference>
<evidence type="ECO:0000313" key="11">
    <source>
        <dbReference type="Proteomes" id="UP000245634"/>
    </source>
</evidence>
<keyword evidence="11" id="KW-1185">Reference proteome</keyword>
<dbReference type="Proteomes" id="UP000245634">
    <property type="component" value="Unassembled WGS sequence"/>
</dbReference>
<sequence>MENIVFWSYLFVVFLFLGSFLNVLALRTLEGTSVWNPRYSHCPSCATRLTGRDLVPILSWLVLRGRCRTCQHPISWLYPLGEMATAVLLTFVVVHGGWNPETGAVVVLFTILITVTLTDLRAQLIPNRITFPAMALLLLVRLFLHPEPVWVYLLGFLVGGGLLTLLAMVPNGMGGGDVKLFAVIGLGVGWKLVLFALFFSCVWGTVIGLPLKWTGRLQARQAIPFAPFILLGTLTAWAFGQPVWNVYRTLFL</sequence>
<feature type="transmembrane region" description="Helical" evidence="7">
    <location>
        <begin position="104"/>
        <end position="122"/>
    </location>
</feature>
<evidence type="ECO:0000256" key="5">
    <source>
        <dbReference type="ARBA" id="ARBA00022989"/>
    </source>
</evidence>
<keyword evidence="5 7" id="KW-1133">Transmembrane helix</keyword>
<comment type="subcellular location">
    <subcellularLocation>
        <location evidence="1">Cell membrane</location>
        <topology evidence="1">Multi-pass membrane protein</topology>
    </subcellularLocation>
</comment>
<feature type="domain" description="Prepilin peptidase A24 N-terminal" evidence="9">
    <location>
        <begin position="15"/>
        <end position="95"/>
    </location>
</feature>
<dbReference type="Pfam" id="PF06750">
    <property type="entry name" value="A24_N_bact"/>
    <property type="match status" value="1"/>
</dbReference>
<keyword evidence="3" id="KW-1003">Cell membrane</keyword>
<feature type="transmembrane region" description="Helical" evidence="7">
    <location>
        <begin position="6"/>
        <end position="26"/>
    </location>
</feature>